<evidence type="ECO:0000313" key="5">
    <source>
        <dbReference type="Proteomes" id="UP000601171"/>
    </source>
</evidence>
<dbReference type="InterPro" id="IPR002880">
    <property type="entry name" value="Pyrv_Fd/Flavodoxin_OxRdtase_N"/>
</dbReference>
<keyword evidence="5" id="KW-1185">Reference proteome</keyword>
<comment type="caution">
    <text evidence="4">The sequence shown here is derived from an EMBL/GenBank/DDBJ whole genome shotgun (WGS) entry which is preliminary data.</text>
</comment>
<dbReference type="RefSeq" id="WP_262430403.1">
    <property type="nucleotide sequence ID" value="NZ_JACRTG010000029.1"/>
</dbReference>
<proteinExistence type="predicted"/>
<gene>
    <name evidence="4" type="primary">vorB</name>
    <name evidence="4" type="ORF">H8707_12040</name>
</gene>
<dbReference type="CDD" id="cd07034">
    <property type="entry name" value="TPP_PYR_PFOR_IOR-alpha_like"/>
    <property type="match status" value="1"/>
</dbReference>
<dbReference type="SUPFAM" id="SSF52922">
    <property type="entry name" value="TK C-terminal domain-like"/>
    <property type="match status" value="1"/>
</dbReference>
<dbReference type="InterPro" id="IPR052368">
    <property type="entry name" value="2-oxoacid_oxidoreductase"/>
</dbReference>
<feature type="domain" description="Pyruvate:ferredoxin oxidoreductase core" evidence="3">
    <location>
        <begin position="244"/>
        <end position="340"/>
    </location>
</feature>
<dbReference type="Gene3D" id="3.40.50.920">
    <property type="match status" value="1"/>
</dbReference>
<dbReference type="Pfam" id="PF17147">
    <property type="entry name" value="PFOR_II"/>
    <property type="match status" value="1"/>
</dbReference>
<accession>A0A926IL34</accession>
<feature type="domain" description="Pyruvate flavodoxin/ferredoxin oxidoreductase pyrimidine binding" evidence="2">
    <location>
        <begin position="14"/>
        <end position="231"/>
    </location>
</feature>
<dbReference type="Gene3D" id="3.40.50.970">
    <property type="match status" value="1"/>
</dbReference>
<name>A0A926IL34_9FIRM</name>
<evidence type="ECO:0000259" key="2">
    <source>
        <dbReference type="Pfam" id="PF01855"/>
    </source>
</evidence>
<dbReference type="SUPFAM" id="SSF52518">
    <property type="entry name" value="Thiamin diphosphate-binding fold (THDP-binding)"/>
    <property type="match status" value="1"/>
</dbReference>
<evidence type="ECO:0000256" key="1">
    <source>
        <dbReference type="ARBA" id="ARBA00023002"/>
    </source>
</evidence>
<sequence>MERKFMKGNEAIAEAAVRAGCKFFAGYPITPQNEIPEYLSWRLREVGGDFVQAESEVSAINMVYGAASSGKPSMTSSSSTGISLKAEGMSYLAQAKLPAVIINVGRCGPGLGGILPAQSDYLFATKASGHGGFKMIVFAPSTVQEAVDLTYKSFDYAYRDRNPVMVLADGVVGIMMESVELPDFKEIKAPDWALSGTENEELKEIIPMCWSGEDLERDNIEMAKMFRRWEENDVQYEEYMLEDAEIVIASYGTSARICKTVIKEARKQGIKIGMLRPITLNPFPYKAFEKLDKSIVRKILIVEMTIPSQMIEDVELGVKGQIEIDTFGRSGGVVISPEEILNKVLEVKEGLK</sequence>
<dbReference type="PANTHER" id="PTHR43088:SF1">
    <property type="entry name" value="SUBUNIT OF PYRUVATE:FLAVODOXIN OXIDOREDUCTASE"/>
    <property type="match status" value="1"/>
</dbReference>
<dbReference type="EMBL" id="JACRTG010000029">
    <property type="protein sequence ID" value="MBC8588945.1"/>
    <property type="molecule type" value="Genomic_DNA"/>
</dbReference>
<keyword evidence="1" id="KW-0560">Oxidoreductase</keyword>
<reference evidence="4" key="1">
    <citation type="submission" date="2020-08" db="EMBL/GenBank/DDBJ databases">
        <title>Genome public.</title>
        <authorList>
            <person name="Liu C."/>
            <person name="Sun Q."/>
        </authorList>
    </citation>
    <scope>NUCLEOTIDE SEQUENCE</scope>
    <source>
        <strain evidence="4">BX21</strain>
    </source>
</reference>
<dbReference type="GO" id="GO:0016491">
    <property type="term" value="F:oxidoreductase activity"/>
    <property type="evidence" value="ECO:0007669"/>
    <property type="project" value="UniProtKB-KW"/>
</dbReference>
<dbReference type="AlphaFoldDB" id="A0A926IL34"/>
<protein>
    <submittedName>
        <fullName evidence="4">3-methyl-2-oxobutanoate dehydrogenase subunit VorB</fullName>
    </submittedName>
</protein>
<dbReference type="PANTHER" id="PTHR43088">
    <property type="entry name" value="SUBUNIT OF PYRUVATE:FLAVODOXIN OXIDOREDUCTASE-RELATED"/>
    <property type="match status" value="1"/>
</dbReference>
<dbReference type="Pfam" id="PF01855">
    <property type="entry name" value="POR_N"/>
    <property type="match status" value="1"/>
</dbReference>
<dbReference type="InterPro" id="IPR009014">
    <property type="entry name" value="Transketo_C/PFOR_II"/>
</dbReference>
<dbReference type="InterPro" id="IPR029061">
    <property type="entry name" value="THDP-binding"/>
</dbReference>
<organism evidence="4 5">
    <name type="scientific">Paratissierella segnis</name>
    <dbReference type="NCBI Taxonomy" id="2763679"/>
    <lineage>
        <taxon>Bacteria</taxon>
        <taxon>Bacillati</taxon>
        <taxon>Bacillota</taxon>
        <taxon>Tissierellia</taxon>
        <taxon>Tissierellales</taxon>
        <taxon>Tissierellaceae</taxon>
        <taxon>Paratissierella</taxon>
    </lineage>
</organism>
<dbReference type="InterPro" id="IPR033412">
    <property type="entry name" value="PFOR_II"/>
</dbReference>
<dbReference type="Proteomes" id="UP000601171">
    <property type="component" value="Unassembled WGS sequence"/>
</dbReference>
<evidence type="ECO:0000259" key="3">
    <source>
        <dbReference type="Pfam" id="PF17147"/>
    </source>
</evidence>
<evidence type="ECO:0000313" key="4">
    <source>
        <dbReference type="EMBL" id="MBC8588945.1"/>
    </source>
</evidence>
<dbReference type="NCBIfam" id="NF005507">
    <property type="entry name" value="PRK07119.1"/>
    <property type="match status" value="1"/>
</dbReference>